<comment type="caution">
    <text evidence="1">The sequence shown here is derived from an EMBL/GenBank/DDBJ whole genome shotgun (WGS) entry which is preliminary data.</text>
</comment>
<dbReference type="SUPFAM" id="SSF53335">
    <property type="entry name" value="S-adenosyl-L-methionine-dependent methyltransferases"/>
    <property type="match status" value="1"/>
</dbReference>
<dbReference type="PANTHER" id="PTHR43460">
    <property type="entry name" value="METHYLTRANSFERASE"/>
    <property type="match status" value="1"/>
</dbReference>
<dbReference type="PANTHER" id="PTHR43460:SF1">
    <property type="entry name" value="METHYLTRANSFERASE TYPE 11 DOMAIN-CONTAINING PROTEIN"/>
    <property type="match status" value="1"/>
</dbReference>
<evidence type="ECO:0000313" key="2">
    <source>
        <dbReference type="Proteomes" id="UP001312865"/>
    </source>
</evidence>
<dbReference type="Proteomes" id="UP001312865">
    <property type="component" value="Unassembled WGS sequence"/>
</dbReference>
<name>A0ABU8HBT0_9BACI</name>
<dbReference type="GO" id="GO:0008168">
    <property type="term" value="F:methyltransferase activity"/>
    <property type="evidence" value="ECO:0007669"/>
    <property type="project" value="UniProtKB-KW"/>
</dbReference>
<dbReference type="InterPro" id="IPR052939">
    <property type="entry name" value="23S_rRNA_MeTrnsfrase_RlmA"/>
</dbReference>
<dbReference type="InterPro" id="IPR029063">
    <property type="entry name" value="SAM-dependent_MTases_sf"/>
</dbReference>
<accession>A0ABU8HBT0</accession>
<dbReference type="Gene3D" id="3.40.50.150">
    <property type="entry name" value="Vaccinia Virus protein VP39"/>
    <property type="match status" value="1"/>
</dbReference>
<reference evidence="1 2" key="1">
    <citation type="journal article" date="2018" name="J. Microbiol.">
        <title>Bacillus spongiae sp. nov., isolated from sponge of Jeju Island.</title>
        <authorList>
            <person name="Lee G.E."/>
            <person name="Im W.T."/>
            <person name="Park J.S."/>
        </authorList>
    </citation>
    <scope>NUCLEOTIDE SEQUENCE [LARGE SCALE GENOMIC DNA]</scope>
    <source>
        <strain evidence="1 2">135PIL107-10</strain>
    </source>
</reference>
<proteinExistence type="predicted"/>
<evidence type="ECO:0000313" key="1">
    <source>
        <dbReference type="EMBL" id="MEI5906789.1"/>
    </source>
</evidence>
<dbReference type="GO" id="GO:0032259">
    <property type="term" value="P:methylation"/>
    <property type="evidence" value="ECO:0007669"/>
    <property type="project" value="UniProtKB-KW"/>
</dbReference>
<gene>
    <name evidence="1" type="ORF">WAK64_06920</name>
</gene>
<dbReference type="EMBL" id="JBBAXC010000004">
    <property type="protein sequence ID" value="MEI5906789.1"/>
    <property type="molecule type" value="Genomic_DNA"/>
</dbReference>
<keyword evidence="1" id="KW-0808">Transferase</keyword>
<protein>
    <submittedName>
        <fullName evidence="1">SAM-dependent methyltransferase</fullName>
    </submittedName>
</protein>
<keyword evidence="2" id="KW-1185">Reference proteome</keyword>
<sequence>MNDTRFIELLNEVKQEFSGWDFSFVTETGRIQNELLSWSYGSITMPVVRKATSLLDMGTGGGEFFSLLRPFPDNVFATEGFKPNIPIAKKKLEPLGVTVLPFEKDNELPFTSNQFGLIINKHESYCPAEVRRISKKNGIFLTQQVGGLDCKEINDALGMPINQEYLNWNLDRALKELEEHHFNVLVKKEEFPTQRFYDIGALVYYLKAIPWQIPNFNLEDLKEQLFSLHKKIEKDGYFDAKQHRFLIKAKAI</sequence>
<organism evidence="1 2">
    <name type="scientific">Bacillus spongiae</name>
    <dbReference type="NCBI Taxonomy" id="2683610"/>
    <lineage>
        <taxon>Bacteria</taxon>
        <taxon>Bacillati</taxon>
        <taxon>Bacillota</taxon>
        <taxon>Bacilli</taxon>
        <taxon>Bacillales</taxon>
        <taxon>Bacillaceae</taxon>
        <taxon>Bacillus</taxon>
    </lineage>
</organism>
<keyword evidence="1" id="KW-0489">Methyltransferase</keyword>